<dbReference type="EMBL" id="JABFAA010352577">
    <property type="protein sequence ID" value="MBA0702595.1"/>
    <property type="molecule type" value="Genomic_DNA"/>
</dbReference>
<gene>
    <name evidence="1" type="ORF">Goari_000069</name>
</gene>
<dbReference type="AlphaFoldDB" id="A0A7J8YST6"/>
<evidence type="ECO:0000313" key="2">
    <source>
        <dbReference type="Proteomes" id="UP000593577"/>
    </source>
</evidence>
<proteinExistence type="predicted"/>
<reference evidence="1 2" key="1">
    <citation type="journal article" date="2019" name="Genome Biol. Evol.">
        <title>Insights into the evolution of the New World diploid cottons (Gossypium, subgenus Houzingenia) based on genome sequencing.</title>
        <authorList>
            <person name="Grover C.E."/>
            <person name="Arick M.A. 2nd"/>
            <person name="Thrash A."/>
            <person name="Conover J.L."/>
            <person name="Sanders W.S."/>
            <person name="Peterson D.G."/>
            <person name="Frelichowski J.E."/>
            <person name="Scheffler J.A."/>
            <person name="Scheffler B.E."/>
            <person name="Wendel J.F."/>
        </authorList>
    </citation>
    <scope>NUCLEOTIDE SEQUENCE [LARGE SCALE GENOMIC DNA]</scope>
    <source>
        <strain evidence="1">185</strain>
        <tissue evidence="1">Leaf</tissue>
    </source>
</reference>
<dbReference type="Proteomes" id="UP000593577">
    <property type="component" value="Unassembled WGS sequence"/>
</dbReference>
<name>A0A7J8YST6_GOSAI</name>
<comment type="caution">
    <text evidence="1">The sequence shown here is derived from an EMBL/GenBank/DDBJ whole genome shotgun (WGS) entry which is preliminary data.</text>
</comment>
<organism evidence="1 2">
    <name type="scientific">Gossypium aridum</name>
    <name type="common">American cotton</name>
    <name type="synonym">Erioxylum aridum</name>
    <dbReference type="NCBI Taxonomy" id="34290"/>
    <lineage>
        <taxon>Eukaryota</taxon>
        <taxon>Viridiplantae</taxon>
        <taxon>Streptophyta</taxon>
        <taxon>Embryophyta</taxon>
        <taxon>Tracheophyta</taxon>
        <taxon>Spermatophyta</taxon>
        <taxon>Magnoliopsida</taxon>
        <taxon>eudicotyledons</taxon>
        <taxon>Gunneridae</taxon>
        <taxon>Pentapetalae</taxon>
        <taxon>rosids</taxon>
        <taxon>malvids</taxon>
        <taxon>Malvales</taxon>
        <taxon>Malvaceae</taxon>
        <taxon>Malvoideae</taxon>
        <taxon>Gossypium</taxon>
    </lineage>
</organism>
<protein>
    <submittedName>
        <fullName evidence="1">Uncharacterized protein</fullName>
    </submittedName>
</protein>
<keyword evidence="2" id="KW-1185">Reference proteome</keyword>
<evidence type="ECO:0000313" key="1">
    <source>
        <dbReference type="EMBL" id="MBA0702595.1"/>
    </source>
</evidence>
<sequence>MSHDSIEAELGEGLASNVIDDNESNIVNIHPSDTWATWRMELANQMFYEWQAFRN</sequence>
<accession>A0A7J8YST6</accession>